<keyword evidence="3 6" id="KW-0238">DNA-binding</keyword>
<comment type="subunit">
    <text evidence="6">Homotetramer. Forms an RuvA(8)-RuvB(12)-Holliday junction (HJ) complex. HJ DNA is sandwiched between 2 RuvA tetramers; dsDNA enters through RuvA and exits via RuvB. An RuvB hexamer assembles on each DNA strand where it exits the tetramer. Each RuvB hexamer is contacted by two RuvA subunits (via domain III) on 2 adjacent RuvB subunits; this complex drives branch migration. In the full resolvosome a probable DNA-RuvA(4)-RuvB(12)-RuvC(2) complex forms which resolves the HJ.</text>
</comment>
<dbReference type="InterPro" id="IPR036267">
    <property type="entry name" value="RuvA_C_sf"/>
</dbReference>
<gene>
    <name evidence="6" type="primary">ruvA</name>
    <name evidence="9" type="ORF">QBE54_03090</name>
</gene>
<dbReference type="InterPro" id="IPR010994">
    <property type="entry name" value="RuvA_2-like"/>
</dbReference>
<dbReference type="Gene3D" id="1.10.8.10">
    <property type="entry name" value="DNA helicase RuvA subunit, C-terminal domain"/>
    <property type="match status" value="1"/>
</dbReference>
<keyword evidence="10" id="KW-1185">Reference proteome</keyword>
<feature type="region of interest" description="Domain III" evidence="6">
    <location>
        <begin position="151"/>
        <end position="198"/>
    </location>
</feature>
<dbReference type="InterPro" id="IPR012340">
    <property type="entry name" value="NA-bd_OB-fold"/>
</dbReference>
<dbReference type="Gene3D" id="1.10.150.20">
    <property type="entry name" value="5' to 3' exonuclease, C-terminal subdomain"/>
    <property type="match status" value="1"/>
</dbReference>
<evidence type="ECO:0000313" key="9">
    <source>
        <dbReference type="EMBL" id="WZL76732.1"/>
    </source>
</evidence>
<dbReference type="CDD" id="cd14332">
    <property type="entry name" value="UBA_RuvA_C"/>
    <property type="match status" value="1"/>
</dbReference>
<comment type="function">
    <text evidence="6">The RuvA-RuvB-RuvC complex processes Holliday junction (HJ) DNA during genetic recombination and DNA repair, while the RuvA-RuvB complex plays an important role in the rescue of blocked DNA replication forks via replication fork reversal (RFR). RuvA specifically binds to HJ cruciform DNA, conferring on it an open structure. The RuvB hexamer acts as an ATP-dependent pump, pulling dsDNA into and through the RuvAB complex. HJ branch migration allows RuvC to scan DNA until it finds its consensus sequence, where it cleaves and resolves the cruciform DNA.</text>
</comment>
<dbReference type="InterPro" id="IPR013849">
    <property type="entry name" value="DNA_helicase_Holl-junc_RuvA_I"/>
</dbReference>
<keyword evidence="4 6" id="KW-0233">DNA recombination</keyword>
<sequence>MFEYIRGKLVERNPLSWIVEVGCFALEINITPFSASLQTGAEVLLYIRSFMKENGVFIFYGFLDRKERLCFDLLCTLRGINHRKAFKLLSRVCWKDLVRLVLEENRSELEARTNLASTTVSRLILELKPRFVEAGLCLGEGSSSMLPSYLEAREALAALGYSSGEVKEVLDQLLVKTGGGLTTEELVKEALRFLGGQG</sequence>
<comment type="similarity">
    <text evidence="6">Belongs to the RuvA family.</text>
</comment>
<dbReference type="Pfam" id="PF01330">
    <property type="entry name" value="RuvA_N"/>
    <property type="match status" value="1"/>
</dbReference>
<evidence type="ECO:0000256" key="5">
    <source>
        <dbReference type="ARBA" id="ARBA00023204"/>
    </source>
</evidence>
<dbReference type="RefSeq" id="WP_369018896.1">
    <property type="nucleotide sequence ID" value="NZ_CP121689.1"/>
</dbReference>
<keyword evidence="5 6" id="KW-0234">DNA repair</keyword>
<feature type="domain" description="DNA helicase Holliday junction RuvA type" evidence="7">
    <location>
        <begin position="1"/>
        <end position="56"/>
    </location>
</feature>
<dbReference type="InterPro" id="IPR011114">
    <property type="entry name" value="RuvA_C"/>
</dbReference>
<evidence type="ECO:0000256" key="6">
    <source>
        <dbReference type="HAMAP-Rule" id="MF_00031"/>
    </source>
</evidence>
<evidence type="ECO:0000256" key="3">
    <source>
        <dbReference type="ARBA" id="ARBA00023125"/>
    </source>
</evidence>
<evidence type="ECO:0000256" key="4">
    <source>
        <dbReference type="ARBA" id="ARBA00023172"/>
    </source>
</evidence>
<dbReference type="Gene3D" id="2.40.50.140">
    <property type="entry name" value="Nucleic acid-binding proteins"/>
    <property type="match status" value="1"/>
</dbReference>
<dbReference type="SUPFAM" id="SSF46929">
    <property type="entry name" value="DNA helicase RuvA subunit, C-terminal domain"/>
    <property type="match status" value="1"/>
</dbReference>
<dbReference type="Pfam" id="PF07499">
    <property type="entry name" value="RuvA_C"/>
    <property type="match status" value="1"/>
</dbReference>
<dbReference type="HAMAP" id="MF_00031">
    <property type="entry name" value="DNA_HJ_migration_RuvA"/>
    <property type="match status" value="1"/>
</dbReference>
<keyword evidence="1 6" id="KW-0963">Cytoplasm</keyword>
<evidence type="ECO:0000259" key="7">
    <source>
        <dbReference type="Pfam" id="PF01330"/>
    </source>
</evidence>
<accession>A0ABZ2YD43</accession>
<dbReference type="Proteomes" id="UP001461341">
    <property type="component" value="Chromosome"/>
</dbReference>
<proteinExistence type="inferred from homology"/>
<protein>
    <recommendedName>
        <fullName evidence="6">Holliday junction branch migration complex subunit RuvA</fullName>
    </recommendedName>
</protein>
<dbReference type="SUPFAM" id="SSF47781">
    <property type="entry name" value="RuvA domain 2-like"/>
    <property type="match status" value="1"/>
</dbReference>
<dbReference type="InterPro" id="IPR000085">
    <property type="entry name" value="RuvA"/>
</dbReference>
<dbReference type="NCBIfam" id="TIGR00084">
    <property type="entry name" value="ruvA"/>
    <property type="match status" value="1"/>
</dbReference>
<comment type="caution">
    <text evidence="6">Lacks conserved residue(s) required for the propagation of feature annotation.</text>
</comment>
<evidence type="ECO:0000259" key="8">
    <source>
        <dbReference type="Pfam" id="PF07499"/>
    </source>
</evidence>
<comment type="domain">
    <text evidence="6">Has three domains with a flexible linker between the domains II and III and assumes an 'L' shape. Domain III is highly mobile and contacts RuvB.</text>
</comment>
<comment type="subcellular location">
    <subcellularLocation>
        <location evidence="6">Cytoplasm</location>
    </subcellularLocation>
</comment>
<keyword evidence="2 6" id="KW-0227">DNA damage</keyword>
<dbReference type="EMBL" id="CP121689">
    <property type="protein sequence ID" value="WZL76732.1"/>
    <property type="molecule type" value="Genomic_DNA"/>
</dbReference>
<name>A0ABZ2YD43_9BACT</name>
<feature type="domain" description="Holliday junction DNA helicase RuvA C-terminal" evidence="8">
    <location>
        <begin position="151"/>
        <end position="194"/>
    </location>
</feature>
<evidence type="ECO:0000256" key="2">
    <source>
        <dbReference type="ARBA" id="ARBA00022763"/>
    </source>
</evidence>
<reference evidence="9 10" key="1">
    <citation type="submission" date="2023-03" db="EMBL/GenBank/DDBJ databases">
        <title>Novel Species.</title>
        <authorList>
            <person name="Ma S."/>
        </authorList>
    </citation>
    <scope>NUCLEOTIDE SEQUENCE [LARGE SCALE GENOMIC DNA]</scope>
    <source>
        <strain evidence="9 10">B11</strain>
    </source>
</reference>
<evidence type="ECO:0000256" key="1">
    <source>
        <dbReference type="ARBA" id="ARBA00022490"/>
    </source>
</evidence>
<evidence type="ECO:0000313" key="10">
    <source>
        <dbReference type="Proteomes" id="UP001461341"/>
    </source>
</evidence>
<organism evidence="9 10">
    <name type="scientific">Thermatribacter velox</name>
    <dbReference type="NCBI Taxonomy" id="3039681"/>
    <lineage>
        <taxon>Bacteria</taxon>
        <taxon>Pseudomonadati</taxon>
        <taxon>Atribacterota</taxon>
        <taxon>Atribacteria</taxon>
        <taxon>Atribacterales</taxon>
        <taxon>Thermatribacteraceae</taxon>
        <taxon>Thermatribacter</taxon>
    </lineage>
</organism>